<accession>A0A099T1F8</accession>
<dbReference type="InterPro" id="IPR010218">
    <property type="entry name" value="NADH_DH_suC"/>
</dbReference>
<dbReference type="Proteomes" id="UP000029859">
    <property type="component" value="Unassembled WGS sequence"/>
</dbReference>
<dbReference type="Gene3D" id="3.30.460.80">
    <property type="entry name" value="NADH:ubiquinone oxidoreductase, 30kDa subunit"/>
    <property type="match status" value="1"/>
</dbReference>
<comment type="caution">
    <text evidence="4">The sequence shown here is derived from an EMBL/GenBank/DDBJ whole genome shotgun (WGS) entry which is preliminary data.</text>
</comment>
<keyword evidence="5" id="KW-1185">Reference proteome</keyword>
<dbReference type="NCBIfam" id="NF004735">
    <property type="entry name" value="PRK06074.2-2"/>
    <property type="match status" value="1"/>
</dbReference>
<evidence type="ECO:0000313" key="5">
    <source>
        <dbReference type="Proteomes" id="UP000029859"/>
    </source>
</evidence>
<dbReference type="SUPFAM" id="SSF143243">
    <property type="entry name" value="Nqo5-like"/>
    <property type="match status" value="1"/>
</dbReference>
<dbReference type="AlphaFoldDB" id="A0A099T1F8"/>
<comment type="similarity">
    <text evidence="1">Belongs to the complex I 30 kDa subunit family.</text>
</comment>
<sequence length="158" mass="18314">MDAKSIIDSLVNKFQDSLTDAKVDSDIRISAYLEPEKIKDVCQYLKDELAFGHLSSETAIDYPKKDEIVVVYHIASYDHPVLLTIKVKLPRDAPEIESIVPVYWNANWYERETYELFGVKFNNHPDLRQLVLPEELLGDWPLRKDYEGFPNTTARNLV</sequence>
<dbReference type="GO" id="GO:0016651">
    <property type="term" value="F:oxidoreductase activity, acting on NAD(P)H"/>
    <property type="evidence" value="ECO:0007669"/>
    <property type="project" value="InterPro"/>
</dbReference>
<dbReference type="EMBL" id="JRHO01000014">
    <property type="protein sequence ID" value="KGK98051.1"/>
    <property type="molecule type" value="Genomic_DNA"/>
</dbReference>
<dbReference type="InterPro" id="IPR037232">
    <property type="entry name" value="NADH_quin_OxRdtase_su_C/D-like"/>
</dbReference>
<evidence type="ECO:0000259" key="3">
    <source>
        <dbReference type="Pfam" id="PF00329"/>
    </source>
</evidence>
<dbReference type="InterPro" id="IPR020396">
    <property type="entry name" value="NADH_UbQ_OxRdtase_CS"/>
</dbReference>
<dbReference type="InterPro" id="IPR053606">
    <property type="entry name" value="Complex_I_30kDa_subunit-like"/>
</dbReference>
<name>A0A099T1F8_METMT</name>
<dbReference type="RefSeq" id="WP_048195282.1">
    <property type="nucleotide sequence ID" value="NZ_CAAGSM010000001.1"/>
</dbReference>
<evidence type="ECO:0000256" key="1">
    <source>
        <dbReference type="ARBA" id="ARBA00007569"/>
    </source>
</evidence>
<reference evidence="4 5" key="1">
    <citation type="submission" date="2014-09" db="EMBL/GenBank/DDBJ databases">
        <title>Draft genome sequence of an obligately methylotrophic methanogen, Methanococcoides methylutens, isolated from marine sediment.</title>
        <authorList>
            <person name="Guan Y."/>
            <person name="Ngugi D.K."/>
            <person name="Blom J."/>
            <person name="Ali S."/>
            <person name="Ferry J.G."/>
            <person name="Stingl U."/>
        </authorList>
    </citation>
    <scope>NUCLEOTIDE SEQUENCE [LARGE SCALE GENOMIC DNA]</scope>
    <source>
        <strain evidence="4 5">DSM 2657</strain>
    </source>
</reference>
<dbReference type="NCBIfam" id="NF040611">
    <property type="entry name" value="F420_dehyd_FpoC"/>
    <property type="match status" value="1"/>
</dbReference>
<dbReference type="InterPro" id="IPR001268">
    <property type="entry name" value="NADH_UbQ_OxRdtase_30kDa_su"/>
</dbReference>
<dbReference type="Pfam" id="PF00329">
    <property type="entry name" value="Complex1_30kDa"/>
    <property type="match status" value="1"/>
</dbReference>
<dbReference type="PROSITE" id="PS00542">
    <property type="entry name" value="COMPLEX1_30K"/>
    <property type="match status" value="1"/>
</dbReference>
<dbReference type="NCBIfam" id="TIGR01961">
    <property type="entry name" value="NuoC_fam"/>
    <property type="match status" value="1"/>
</dbReference>
<dbReference type="PANTHER" id="PTHR10884">
    <property type="entry name" value="NADH DEHYDROGENASE UBIQUINONE IRON-SULFUR PROTEIN 3"/>
    <property type="match status" value="1"/>
</dbReference>
<organism evidence="4 5">
    <name type="scientific">Methanococcoides methylutens</name>
    <dbReference type="NCBI Taxonomy" id="2226"/>
    <lineage>
        <taxon>Archaea</taxon>
        <taxon>Methanobacteriati</taxon>
        <taxon>Methanobacteriota</taxon>
        <taxon>Stenosarchaea group</taxon>
        <taxon>Methanomicrobia</taxon>
        <taxon>Methanosarcinales</taxon>
        <taxon>Methanosarcinaceae</taxon>
        <taxon>Methanococcoides</taxon>
    </lineage>
</organism>
<feature type="domain" description="NADH:ubiquinone oxidoreductase 30kDa subunit" evidence="3">
    <location>
        <begin position="32"/>
        <end position="147"/>
    </location>
</feature>
<evidence type="ECO:0000313" key="4">
    <source>
        <dbReference type="EMBL" id="KGK98051.1"/>
    </source>
</evidence>
<evidence type="ECO:0000256" key="2">
    <source>
        <dbReference type="ARBA" id="ARBA00022448"/>
    </source>
</evidence>
<proteinExistence type="inferred from homology"/>
<gene>
    <name evidence="4" type="ORF">LI82_09930</name>
</gene>
<keyword evidence="2" id="KW-0813">Transport</keyword>
<dbReference type="PANTHER" id="PTHR10884:SF14">
    <property type="entry name" value="NADH DEHYDROGENASE [UBIQUINONE] IRON-SULFUR PROTEIN 3, MITOCHONDRIAL"/>
    <property type="match status" value="1"/>
</dbReference>
<dbReference type="GO" id="GO:0008137">
    <property type="term" value="F:NADH dehydrogenase (ubiquinone) activity"/>
    <property type="evidence" value="ECO:0007669"/>
    <property type="project" value="InterPro"/>
</dbReference>
<protein>
    <submittedName>
        <fullName evidence="4">NADH dehydrogenase</fullName>
    </submittedName>
</protein>